<dbReference type="EMBL" id="OV651832">
    <property type="protein sequence ID" value="CAH1107315.1"/>
    <property type="molecule type" value="Genomic_DNA"/>
</dbReference>
<sequence>MEEQREKENLQYKIEIFSKIPRRVIVEFHFHAIKRKLPYISISYSPLKLLINIGVAKSFLTLKTAIKFNPDNVKREPFIVTSIFQNHSQDYCAEIPIFPEFNTDGNFKFYIFKFYKTFHGLIDLRQP</sequence>
<evidence type="ECO:0000313" key="2">
    <source>
        <dbReference type="Proteomes" id="UP001153636"/>
    </source>
</evidence>
<organism evidence="1 2">
    <name type="scientific">Psylliodes chrysocephalus</name>
    <dbReference type="NCBI Taxonomy" id="3402493"/>
    <lineage>
        <taxon>Eukaryota</taxon>
        <taxon>Metazoa</taxon>
        <taxon>Ecdysozoa</taxon>
        <taxon>Arthropoda</taxon>
        <taxon>Hexapoda</taxon>
        <taxon>Insecta</taxon>
        <taxon>Pterygota</taxon>
        <taxon>Neoptera</taxon>
        <taxon>Endopterygota</taxon>
        <taxon>Coleoptera</taxon>
        <taxon>Polyphaga</taxon>
        <taxon>Cucujiformia</taxon>
        <taxon>Chrysomeloidea</taxon>
        <taxon>Chrysomelidae</taxon>
        <taxon>Galerucinae</taxon>
        <taxon>Alticini</taxon>
        <taxon>Psylliodes</taxon>
    </lineage>
</organism>
<protein>
    <submittedName>
        <fullName evidence="1">Uncharacterized protein</fullName>
    </submittedName>
</protein>
<gene>
    <name evidence="1" type="ORF">PSYICH_LOCUS8014</name>
</gene>
<name>A0A9P0GEX4_9CUCU</name>
<proteinExistence type="predicted"/>
<dbReference type="AlphaFoldDB" id="A0A9P0GEX4"/>
<dbReference type="Proteomes" id="UP001153636">
    <property type="component" value="Chromosome 20"/>
</dbReference>
<reference evidence="1" key="1">
    <citation type="submission" date="2022-01" db="EMBL/GenBank/DDBJ databases">
        <authorList>
            <person name="King R."/>
        </authorList>
    </citation>
    <scope>NUCLEOTIDE SEQUENCE</scope>
</reference>
<evidence type="ECO:0000313" key="1">
    <source>
        <dbReference type="EMBL" id="CAH1107315.1"/>
    </source>
</evidence>
<accession>A0A9P0GEX4</accession>
<keyword evidence="2" id="KW-1185">Reference proteome</keyword>